<comment type="subcellular location">
    <subcellularLocation>
        <location evidence="1">Nucleus</location>
    </subcellularLocation>
</comment>
<keyword evidence="8" id="KW-1185">Reference proteome</keyword>
<dbReference type="PANTHER" id="PTHR31674">
    <property type="entry name" value="B3 DOMAIN-CONTAINING PROTEIN REM-LIKE 3-RELATED"/>
    <property type="match status" value="1"/>
</dbReference>
<dbReference type="CDD" id="cd10017">
    <property type="entry name" value="B3_DNA"/>
    <property type="match status" value="4"/>
</dbReference>
<dbReference type="GO" id="GO:0005634">
    <property type="term" value="C:nucleus"/>
    <property type="evidence" value="ECO:0007669"/>
    <property type="project" value="UniProtKB-SubCell"/>
</dbReference>
<protein>
    <recommendedName>
        <fullName evidence="6">TF-B3 domain-containing protein</fullName>
    </recommendedName>
</protein>
<evidence type="ECO:0000256" key="4">
    <source>
        <dbReference type="ARBA" id="ARBA00023163"/>
    </source>
</evidence>
<feature type="domain" description="TF-B3" evidence="6">
    <location>
        <begin position="256"/>
        <end position="317"/>
    </location>
</feature>
<dbReference type="PANTHER" id="PTHR31674:SF83">
    <property type="entry name" value="B3 DOMAIN-CONTAINING PROTEIN REM10-LIKE"/>
    <property type="match status" value="1"/>
</dbReference>
<name>A0A9J5XP36_SOLCO</name>
<dbReference type="OrthoDB" id="1109907at2759"/>
<evidence type="ECO:0000313" key="8">
    <source>
        <dbReference type="Proteomes" id="UP000824120"/>
    </source>
</evidence>
<evidence type="ECO:0000313" key="7">
    <source>
        <dbReference type="EMBL" id="KAG5589108.1"/>
    </source>
</evidence>
<reference evidence="7 8" key="1">
    <citation type="submission" date="2020-09" db="EMBL/GenBank/DDBJ databases">
        <title>De no assembly of potato wild relative species, Solanum commersonii.</title>
        <authorList>
            <person name="Cho K."/>
        </authorList>
    </citation>
    <scope>NUCLEOTIDE SEQUENCE [LARGE SCALE GENOMIC DNA]</scope>
    <source>
        <strain evidence="7">LZ3.2</strain>
        <tissue evidence="7">Leaf</tissue>
    </source>
</reference>
<dbReference type="Gene3D" id="2.40.330.10">
    <property type="entry name" value="DNA-binding pseudobarrel domain"/>
    <property type="match status" value="4"/>
</dbReference>
<keyword evidence="5" id="KW-0539">Nucleus</keyword>
<sequence length="469" mass="54446">MEIPPKKPHFFKPILPGFKNGLKIPIGFLKYLKGHDQHEHAILTRGGKKWLVKVNGRRLEEGSWKEFVEELNLKLGDVLVFKHEGDMKFDVSIFDSSHHCDKEYAKYEDEDENENVSHDKHLSQSYFECTIRQYCLSKGFLWIPKHFAVANGFIKGNKKYGLIIIDETQTKLWNLMLKSCNTKVYVADGWGKFSADNCLKEGDRIMFEVVTNGETPIWRSRVTSNAETPISKGFSNKEAAKDMDLIKNRLNDRKYKIIVKDKQRSWTFNVYTNSQYTYIGSGWHEFCITNCLKEGDRLMFEIISKGETPIFRIHGNSSLQPEVKKKKSNAKRKLMPQVAASTSVDANSHFISTIKPYTINNPVLYLPMDFVKSNGLMRRREMILINEKRRSWSVWLGKTGHHFAIKRGWTQFRNANGIQVGDTYKFELTNNGTIPIVHFHCEYFSYDLIILCVVQFSVKIEAMFCFENL</sequence>
<evidence type="ECO:0000256" key="3">
    <source>
        <dbReference type="ARBA" id="ARBA00023125"/>
    </source>
</evidence>
<feature type="domain" description="TF-B3" evidence="6">
    <location>
        <begin position="126"/>
        <end position="223"/>
    </location>
</feature>
<dbReference type="PROSITE" id="PS50863">
    <property type="entry name" value="B3"/>
    <property type="match status" value="4"/>
</dbReference>
<comment type="caution">
    <text evidence="7">The sequence shown here is derived from an EMBL/GenBank/DDBJ whole genome shotgun (WGS) entry which is preliminary data.</text>
</comment>
<dbReference type="InterPro" id="IPR039218">
    <property type="entry name" value="REM_fam"/>
</dbReference>
<dbReference type="InterPro" id="IPR003340">
    <property type="entry name" value="B3_DNA-bd"/>
</dbReference>
<dbReference type="Pfam" id="PF02362">
    <property type="entry name" value="B3"/>
    <property type="match status" value="4"/>
</dbReference>
<dbReference type="GO" id="GO:0003677">
    <property type="term" value="F:DNA binding"/>
    <property type="evidence" value="ECO:0007669"/>
    <property type="project" value="UniProtKB-KW"/>
</dbReference>
<evidence type="ECO:0000259" key="6">
    <source>
        <dbReference type="PROSITE" id="PS50863"/>
    </source>
</evidence>
<proteinExistence type="predicted"/>
<dbReference type="SUPFAM" id="SSF101936">
    <property type="entry name" value="DNA-binding pseudobarrel domain"/>
    <property type="match status" value="4"/>
</dbReference>
<gene>
    <name evidence="7" type="ORF">H5410_039622</name>
</gene>
<keyword evidence="3" id="KW-0238">DNA-binding</keyword>
<feature type="domain" description="TF-B3" evidence="6">
    <location>
        <begin position="349"/>
        <end position="442"/>
    </location>
</feature>
<keyword evidence="4" id="KW-0804">Transcription</keyword>
<keyword evidence="2" id="KW-0805">Transcription regulation</keyword>
<dbReference type="Proteomes" id="UP000824120">
    <property type="component" value="Chromosome 8"/>
</dbReference>
<dbReference type="AlphaFoldDB" id="A0A9J5XP36"/>
<evidence type="ECO:0000256" key="2">
    <source>
        <dbReference type="ARBA" id="ARBA00023015"/>
    </source>
</evidence>
<dbReference type="InterPro" id="IPR015300">
    <property type="entry name" value="DNA-bd_pseudobarrel_sf"/>
</dbReference>
<accession>A0A9J5XP36</accession>
<evidence type="ECO:0000256" key="1">
    <source>
        <dbReference type="ARBA" id="ARBA00004123"/>
    </source>
</evidence>
<dbReference type="EMBL" id="JACXVP010000008">
    <property type="protein sequence ID" value="KAG5589108.1"/>
    <property type="molecule type" value="Genomic_DNA"/>
</dbReference>
<evidence type="ECO:0000256" key="5">
    <source>
        <dbReference type="ARBA" id="ARBA00023242"/>
    </source>
</evidence>
<feature type="domain" description="TF-B3" evidence="6">
    <location>
        <begin position="7"/>
        <end position="97"/>
    </location>
</feature>
<organism evidence="7 8">
    <name type="scientific">Solanum commersonii</name>
    <name type="common">Commerson's wild potato</name>
    <name type="synonym">Commerson's nightshade</name>
    <dbReference type="NCBI Taxonomy" id="4109"/>
    <lineage>
        <taxon>Eukaryota</taxon>
        <taxon>Viridiplantae</taxon>
        <taxon>Streptophyta</taxon>
        <taxon>Embryophyta</taxon>
        <taxon>Tracheophyta</taxon>
        <taxon>Spermatophyta</taxon>
        <taxon>Magnoliopsida</taxon>
        <taxon>eudicotyledons</taxon>
        <taxon>Gunneridae</taxon>
        <taxon>Pentapetalae</taxon>
        <taxon>asterids</taxon>
        <taxon>lamiids</taxon>
        <taxon>Solanales</taxon>
        <taxon>Solanaceae</taxon>
        <taxon>Solanoideae</taxon>
        <taxon>Solaneae</taxon>
        <taxon>Solanum</taxon>
    </lineage>
</organism>
<dbReference type="SMART" id="SM01019">
    <property type="entry name" value="B3"/>
    <property type="match status" value="4"/>
</dbReference>